<dbReference type="InterPro" id="IPR018197">
    <property type="entry name" value="Glycerate_kinase_RE-like"/>
</dbReference>
<dbReference type="PANTHER" id="PTHR21599">
    <property type="entry name" value="GLYCERATE KINASE"/>
    <property type="match status" value="1"/>
</dbReference>
<dbReference type="FunFam" id="3.90.1510.10:FF:000002">
    <property type="entry name" value="Glycerate kinase"/>
    <property type="match status" value="1"/>
</dbReference>
<evidence type="ECO:0000256" key="2">
    <source>
        <dbReference type="ARBA" id="ARBA00022679"/>
    </source>
</evidence>
<dbReference type="PANTHER" id="PTHR21599:SF0">
    <property type="entry name" value="GLYCERATE KINASE"/>
    <property type="match status" value="1"/>
</dbReference>
<dbReference type="Pfam" id="PF02595">
    <property type="entry name" value="Gly_kinase"/>
    <property type="match status" value="2"/>
</dbReference>
<dbReference type="KEGG" id="mra:MRA_2221"/>
<dbReference type="Gene3D" id="3.90.1510.10">
    <property type="entry name" value="Glycerate kinase, domain 2"/>
    <property type="match status" value="2"/>
</dbReference>
<comment type="similarity">
    <text evidence="1 4">Belongs to the glycerate kinase type-1 family.</text>
</comment>
<dbReference type="SUPFAM" id="SSF110738">
    <property type="entry name" value="Glycerate kinase I"/>
    <property type="match status" value="1"/>
</dbReference>
<accession>A5U4N3</accession>
<evidence type="ECO:0000256" key="4">
    <source>
        <dbReference type="PIRNR" id="PIRNR006078"/>
    </source>
</evidence>
<dbReference type="GO" id="GO:0031388">
    <property type="term" value="P:organic acid phosphorylation"/>
    <property type="evidence" value="ECO:0007669"/>
    <property type="project" value="UniProtKB-UniRule"/>
</dbReference>
<sequence length="428" mass="42797">MRRPFGVHGSSGGPAASQSPGYFAAGPVWNLRAFRYACGCADLLWPVMKGSQASDDATGSLGPGRLQLPAMRVLVAPDCYGDSLSAVEAAAAIATGWTRSRPGDSFIVAPQSDGGPGFVEVLGSRLGETRRLRVCGPLNTVVNAAWVFDPGSATAYLECAQACGLGLLGGPPTPETALAAHSKGVGQLIAAALRAGAARIVVGLGGSACTDGGKGMIAELGGLDAARRQLADVEVIAASDVEYPLLGPWGTARVFAPQKGADMATVAVLEGRLAAWAIELDAAAGRGVSAEPGAGAAGGIGAGLLAVGGRYQSGAAIIAEHTHFADDLADAELIVTGEGRFDEQSLHGKVVGAIAAAARPLAIPVIVLAGQVSLDKSALRSAGIMAALSIAEYAGSVRLALADAANQLMGLASQVAARLGNSGPSGYR</sequence>
<evidence type="ECO:0000256" key="3">
    <source>
        <dbReference type="ARBA" id="ARBA00022777"/>
    </source>
</evidence>
<dbReference type="AlphaFoldDB" id="A5U4N3"/>
<protein>
    <recommendedName>
        <fullName evidence="7">Glycerate kinase</fullName>
    </recommendedName>
</protein>
<evidence type="ECO:0000256" key="1">
    <source>
        <dbReference type="ARBA" id="ARBA00006284"/>
    </source>
</evidence>
<keyword evidence="2 4" id="KW-0808">Transferase</keyword>
<dbReference type="InterPro" id="IPR004381">
    <property type="entry name" value="Glycerate_kinase"/>
</dbReference>
<reference evidence="5 6" key="1">
    <citation type="journal article" date="2008" name="PLoS ONE">
        <title>Genetic basis of virulence attenuation revealed by comparative genomic analysis of Mycobacterium tuberculosis strain H37Ra versus H37Rv.</title>
        <authorList>
            <person name="Zheng H."/>
            <person name="Lu L."/>
            <person name="Wang B."/>
            <person name="Pu S."/>
            <person name="Zhang X."/>
            <person name="Zhu G."/>
            <person name="Shi W."/>
            <person name="Zhang L."/>
            <person name="Wang H."/>
            <person name="Wang S."/>
            <person name="Zhao G."/>
            <person name="Zhang Y."/>
        </authorList>
    </citation>
    <scope>NUCLEOTIDE SEQUENCE [LARGE SCALE GENOMIC DNA]</scope>
    <source>
        <strain evidence="6">ATCC 25177 / H37Ra</strain>
    </source>
</reference>
<evidence type="ECO:0000313" key="5">
    <source>
        <dbReference type="EMBL" id="ABQ73983.1"/>
    </source>
</evidence>
<dbReference type="InterPro" id="IPR018193">
    <property type="entry name" value="Glyc_kinase_flavodox-like_fold"/>
</dbReference>
<proteinExistence type="inferred from homology"/>
<dbReference type="InterPro" id="IPR036129">
    <property type="entry name" value="Glycerate_kinase_sf"/>
</dbReference>
<dbReference type="eggNOG" id="COG1929">
    <property type="taxonomic scope" value="Bacteria"/>
</dbReference>
<dbReference type="HOGENOM" id="CLU_028255_0_1_11"/>
<dbReference type="Proteomes" id="UP000001988">
    <property type="component" value="Chromosome"/>
</dbReference>
<organism evidence="5 6">
    <name type="scientific">Mycobacterium tuberculosis (strain ATCC 25177 / H37Ra)</name>
    <dbReference type="NCBI Taxonomy" id="419947"/>
    <lineage>
        <taxon>Bacteria</taxon>
        <taxon>Bacillati</taxon>
        <taxon>Actinomycetota</taxon>
        <taxon>Actinomycetes</taxon>
        <taxon>Mycobacteriales</taxon>
        <taxon>Mycobacteriaceae</taxon>
        <taxon>Mycobacterium</taxon>
        <taxon>Mycobacterium tuberculosis complex</taxon>
    </lineage>
</organism>
<keyword evidence="6" id="KW-1185">Reference proteome</keyword>
<keyword evidence="3 4" id="KW-0418">Kinase</keyword>
<dbReference type="EMBL" id="CP000611">
    <property type="protein sequence ID" value="ABQ73983.1"/>
    <property type="molecule type" value="Genomic_DNA"/>
</dbReference>
<dbReference type="GO" id="GO:0008887">
    <property type="term" value="F:glycerate kinase activity"/>
    <property type="evidence" value="ECO:0007669"/>
    <property type="project" value="UniProtKB-UniRule"/>
</dbReference>
<dbReference type="PIRSF" id="PIRSF006078">
    <property type="entry name" value="GlxK"/>
    <property type="match status" value="1"/>
</dbReference>
<dbReference type="Gene3D" id="3.40.50.10350">
    <property type="entry name" value="Glycerate kinase, domain 1"/>
    <property type="match status" value="2"/>
</dbReference>
<evidence type="ECO:0000313" key="6">
    <source>
        <dbReference type="Proteomes" id="UP000001988"/>
    </source>
</evidence>
<name>A5U4N3_MYCTA</name>
<evidence type="ECO:0008006" key="7">
    <source>
        <dbReference type="Google" id="ProtNLM"/>
    </source>
</evidence>
<gene>
    <name evidence="5" type="ordered locus">MRA_2221</name>
</gene>